<comment type="subcellular location">
    <subcellularLocation>
        <location evidence="1">Membrane</location>
        <topology evidence="1">Multi-pass membrane protein</topology>
    </subcellularLocation>
</comment>
<reference evidence="14" key="1">
    <citation type="submission" date="2025-08" db="UniProtKB">
        <authorList>
            <consortium name="RefSeq"/>
        </authorList>
    </citation>
    <scope>IDENTIFICATION</scope>
    <source>
        <tissue evidence="14">Whole body</tissue>
    </source>
</reference>
<organism evidence="13 14">
    <name type="scientific">Polistes dominula</name>
    <name type="common">European paper wasp</name>
    <name type="synonym">Vespa dominula</name>
    <dbReference type="NCBI Taxonomy" id="743375"/>
    <lineage>
        <taxon>Eukaryota</taxon>
        <taxon>Metazoa</taxon>
        <taxon>Ecdysozoa</taxon>
        <taxon>Arthropoda</taxon>
        <taxon>Hexapoda</taxon>
        <taxon>Insecta</taxon>
        <taxon>Pterygota</taxon>
        <taxon>Neoptera</taxon>
        <taxon>Endopterygota</taxon>
        <taxon>Hymenoptera</taxon>
        <taxon>Apocrita</taxon>
        <taxon>Aculeata</taxon>
        <taxon>Vespoidea</taxon>
        <taxon>Vespidae</taxon>
        <taxon>Polistinae</taxon>
        <taxon>Polistini</taxon>
        <taxon>Polistes</taxon>
    </lineage>
</organism>
<evidence type="ECO:0000313" key="13">
    <source>
        <dbReference type="Proteomes" id="UP000694924"/>
    </source>
</evidence>
<dbReference type="PANTHER" id="PTHR11003:SF257">
    <property type="entry name" value="POTASSIUM CHANNEL DOMAIN-CONTAINING PROTEIN"/>
    <property type="match status" value="1"/>
</dbReference>
<dbReference type="Proteomes" id="UP000694924">
    <property type="component" value="Unplaced"/>
</dbReference>
<dbReference type="SUPFAM" id="SSF81324">
    <property type="entry name" value="Voltage-gated potassium channels"/>
    <property type="match status" value="2"/>
</dbReference>
<sequence length="559" mass="62278">MEKDNVRHYRAYEGFKPANNGNTSSLKRTTTSTTTTTTTSASEHPKTLHPSRQVRCLCFGGIPDKASQQSFLKGFAINLGICALMVAYTLLGSFIFLAIEGGTDNVGIHRALATIAVSQPAKRNTTAWLKQVNNEARAKTVENIWILTESLNILYRENWTRLAAQEISRFQDQLVKRITEDMMATQNTGTYTGSTGVNGDSVTERRIPEYEWNFAKAFLYSLTVLTTLGCGSIAPKSTWGKLATMGYASLGIPLTIVYLSNAGGLLSRCARGVFTRALCCCLCSNCGYCCYDERRMQEKERRMRRKRQQEELAQQQQQQQLQLQEPFYVRANSSTFTSTVEIKTSPKDEVSSLGSGDRPNVTILAPISICLGAMLCYIVAGAFTLHKLDGWSFVDASYFCFMSLSTIGFGDMVPGSYPHNNNNNNNLSSSRNATIWFCSCYIMSGMALTAMCFNILHDEIVHRFCHQNDKQEPVKSSPSVDELSTDPNGTDETNVCANDPPTNIFAHENEINILKDSFNQVDVTRDCKPILKLEDHVPQIAPVYMLPKVDEETEENTEM</sequence>
<dbReference type="InterPro" id="IPR013099">
    <property type="entry name" value="K_chnl_dom"/>
</dbReference>
<evidence type="ECO:0000256" key="4">
    <source>
        <dbReference type="ARBA" id="ARBA00022989"/>
    </source>
</evidence>
<dbReference type="GeneID" id="107066761"/>
<dbReference type="PRINTS" id="PR01333">
    <property type="entry name" value="2POREKCHANEL"/>
</dbReference>
<feature type="transmembrane region" description="Helical" evidence="11">
    <location>
        <begin position="75"/>
        <end position="99"/>
    </location>
</feature>
<evidence type="ECO:0000256" key="7">
    <source>
        <dbReference type="ARBA" id="ARBA00023303"/>
    </source>
</evidence>
<dbReference type="Gene3D" id="1.10.287.70">
    <property type="match status" value="1"/>
</dbReference>
<feature type="transmembrane region" description="Helical" evidence="11">
    <location>
        <begin position="396"/>
        <end position="413"/>
    </location>
</feature>
<feature type="domain" description="Potassium channel" evidence="12">
    <location>
        <begin position="211"/>
        <end position="266"/>
    </location>
</feature>
<feature type="domain" description="Potassium channel" evidence="12">
    <location>
        <begin position="374"/>
        <end position="458"/>
    </location>
</feature>
<evidence type="ECO:0000256" key="10">
    <source>
        <dbReference type="SAM" id="MobiDB-lite"/>
    </source>
</evidence>
<feature type="compositionally biased region" description="Polar residues" evidence="10">
    <location>
        <begin position="485"/>
        <end position="496"/>
    </location>
</feature>
<keyword evidence="4 11" id="KW-1133">Transmembrane helix</keyword>
<evidence type="ECO:0000256" key="3">
    <source>
        <dbReference type="ARBA" id="ARBA00022692"/>
    </source>
</evidence>
<feature type="transmembrane region" description="Helical" evidence="11">
    <location>
        <begin position="433"/>
        <end position="456"/>
    </location>
</feature>
<evidence type="ECO:0000256" key="11">
    <source>
        <dbReference type="SAM" id="Phobius"/>
    </source>
</evidence>
<protein>
    <submittedName>
        <fullName evidence="14">Uncharacterized protein LOC107066761 isoform X2</fullName>
    </submittedName>
</protein>
<keyword evidence="5 8" id="KW-0406">Ion transport</keyword>
<feature type="compositionally biased region" description="Low complexity" evidence="10">
    <location>
        <begin position="23"/>
        <end position="42"/>
    </location>
</feature>
<feature type="region of interest" description="Disordered" evidence="10">
    <location>
        <begin position="470"/>
        <end position="496"/>
    </location>
</feature>
<dbReference type="Pfam" id="PF07885">
    <property type="entry name" value="Ion_trans_2"/>
    <property type="match status" value="2"/>
</dbReference>
<evidence type="ECO:0000256" key="5">
    <source>
        <dbReference type="ARBA" id="ARBA00023065"/>
    </source>
</evidence>
<evidence type="ECO:0000256" key="9">
    <source>
        <dbReference type="SAM" id="Coils"/>
    </source>
</evidence>
<keyword evidence="7 8" id="KW-0407">Ion channel</keyword>
<keyword evidence="9" id="KW-0175">Coiled coil</keyword>
<evidence type="ECO:0000256" key="1">
    <source>
        <dbReference type="ARBA" id="ARBA00004141"/>
    </source>
</evidence>
<name>A0ABM1IAD9_POLDO</name>
<keyword evidence="6 11" id="KW-0472">Membrane</keyword>
<evidence type="ECO:0000256" key="8">
    <source>
        <dbReference type="RuleBase" id="RU003857"/>
    </source>
</evidence>
<dbReference type="RefSeq" id="XP_015177176.1">
    <property type="nucleotide sequence ID" value="XM_015321690.1"/>
</dbReference>
<evidence type="ECO:0000259" key="12">
    <source>
        <dbReference type="Pfam" id="PF07885"/>
    </source>
</evidence>
<keyword evidence="2 8" id="KW-0813">Transport</keyword>
<proteinExistence type="inferred from homology"/>
<dbReference type="PANTHER" id="PTHR11003">
    <property type="entry name" value="POTASSIUM CHANNEL, SUBFAMILY K"/>
    <property type="match status" value="1"/>
</dbReference>
<evidence type="ECO:0000256" key="2">
    <source>
        <dbReference type="ARBA" id="ARBA00022448"/>
    </source>
</evidence>
<keyword evidence="3 8" id="KW-0812">Transmembrane</keyword>
<keyword evidence="13" id="KW-1185">Reference proteome</keyword>
<evidence type="ECO:0000313" key="14">
    <source>
        <dbReference type="RefSeq" id="XP_015177176.1"/>
    </source>
</evidence>
<comment type="similarity">
    <text evidence="8">Belongs to the two pore domain potassium channel (TC 1.A.1.8) family.</text>
</comment>
<gene>
    <name evidence="14" type="primary">LOC107066761</name>
</gene>
<dbReference type="InterPro" id="IPR003280">
    <property type="entry name" value="2pore_dom_K_chnl"/>
</dbReference>
<evidence type="ECO:0000256" key="6">
    <source>
        <dbReference type="ARBA" id="ARBA00023136"/>
    </source>
</evidence>
<accession>A0ABM1IAD9</accession>
<feature type="transmembrane region" description="Helical" evidence="11">
    <location>
        <begin position="363"/>
        <end position="384"/>
    </location>
</feature>
<feature type="region of interest" description="Disordered" evidence="10">
    <location>
        <begin position="12"/>
        <end position="48"/>
    </location>
</feature>
<feature type="coiled-coil region" evidence="9">
    <location>
        <begin position="296"/>
        <end position="325"/>
    </location>
</feature>